<gene>
    <name evidence="2" type="ORF">mvi_37500</name>
</gene>
<name>A0A8H8WVT0_9HYPH</name>
<dbReference type="KEGG" id="mind:mvi_37500"/>
<dbReference type="InterPro" id="IPR049250">
    <property type="entry name" value="DUF6883"/>
</dbReference>
<reference evidence="2" key="1">
    <citation type="submission" date="2020-11" db="EMBL/GenBank/DDBJ databases">
        <title>Complete genome sequence of a novel pathogenic Methylobacterium strain isolated from rice in Vietnam.</title>
        <authorList>
            <person name="Lai K."/>
            <person name="Okazaki S."/>
            <person name="Higashi K."/>
            <person name="Mori H."/>
            <person name="Toyoda A."/>
            <person name="Kurokawa K."/>
        </authorList>
    </citation>
    <scope>NUCLEOTIDE SEQUENCE</scope>
    <source>
        <strain evidence="2">VL1</strain>
    </source>
</reference>
<dbReference type="AlphaFoldDB" id="A0A8H8WVT0"/>
<feature type="domain" description="DUF6883" evidence="1">
    <location>
        <begin position="11"/>
        <end position="110"/>
    </location>
</feature>
<evidence type="ECO:0000259" key="1">
    <source>
        <dbReference type="Pfam" id="PF21814"/>
    </source>
</evidence>
<evidence type="ECO:0000313" key="2">
    <source>
        <dbReference type="EMBL" id="BCM85289.1"/>
    </source>
</evidence>
<dbReference type="Proteomes" id="UP000663508">
    <property type="component" value="Chromosome"/>
</dbReference>
<dbReference type="Pfam" id="PF21814">
    <property type="entry name" value="DUF6883"/>
    <property type="match status" value="1"/>
</dbReference>
<dbReference type="EMBL" id="AP024145">
    <property type="protein sequence ID" value="BCM85289.1"/>
    <property type="molecule type" value="Genomic_DNA"/>
</dbReference>
<sequence length="113" mass="11995">MTPPQGPVTWLIDGPKISAYLLNADHPRGSSKAKYLIGFGFAPEALGVLAAALVTHALSNGPGVRMVPPKGAPRSVFEGTVTAPDGREVPLRTVWELRSPAEMHFITAVPLTR</sequence>
<dbReference type="RefSeq" id="WP_425312925.1">
    <property type="nucleotide sequence ID" value="NZ_AP024145.1"/>
</dbReference>
<accession>A0A8H8WVT0</accession>
<protein>
    <recommendedName>
        <fullName evidence="1">DUF6883 domain-containing protein</fullName>
    </recommendedName>
</protein>
<proteinExistence type="predicted"/>
<organism evidence="2 3">
    <name type="scientific">Methylobacterium indicum</name>
    <dbReference type="NCBI Taxonomy" id="1775910"/>
    <lineage>
        <taxon>Bacteria</taxon>
        <taxon>Pseudomonadati</taxon>
        <taxon>Pseudomonadota</taxon>
        <taxon>Alphaproteobacteria</taxon>
        <taxon>Hyphomicrobiales</taxon>
        <taxon>Methylobacteriaceae</taxon>
        <taxon>Methylobacterium</taxon>
    </lineage>
</organism>
<evidence type="ECO:0000313" key="3">
    <source>
        <dbReference type="Proteomes" id="UP000663508"/>
    </source>
</evidence>